<gene>
    <name evidence="2" type="ORF">BJY16_004258</name>
</gene>
<evidence type="ECO:0008006" key="4">
    <source>
        <dbReference type="Google" id="ProtNLM"/>
    </source>
</evidence>
<evidence type="ECO:0000313" key="3">
    <source>
        <dbReference type="Proteomes" id="UP000546162"/>
    </source>
</evidence>
<protein>
    <recommendedName>
        <fullName evidence="4">DUF1700 domain-containing protein</fullName>
    </recommendedName>
</protein>
<evidence type="ECO:0000256" key="1">
    <source>
        <dbReference type="SAM" id="Phobius"/>
    </source>
</evidence>
<reference evidence="2 3" key="1">
    <citation type="submission" date="2020-08" db="EMBL/GenBank/DDBJ databases">
        <title>Sequencing the genomes of 1000 actinobacteria strains.</title>
        <authorList>
            <person name="Klenk H.-P."/>
        </authorList>
    </citation>
    <scope>NUCLEOTIDE SEQUENCE [LARGE SCALE GENOMIC DNA]</scope>
    <source>
        <strain evidence="2 3">DSM 45809</strain>
    </source>
</reference>
<proteinExistence type="predicted"/>
<name>A0A7W7GYR2_9ACTN</name>
<dbReference type="AlphaFoldDB" id="A0A7W7GYR2"/>
<dbReference type="RefSeq" id="WP_185041359.1">
    <property type="nucleotide sequence ID" value="NZ_BAABFG010000005.1"/>
</dbReference>
<feature type="transmembrane region" description="Helical" evidence="1">
    <location>
        <begin position="141"/>
        <end position="164"/>
    </location>
</feature>
<keyword evidence="1" id="KW-1133">Transmembrane helix</keyword>
<keyword evidence="3" id="KW-1185">Reference proteome</keyword>
<evidence type="ECO:0000313" key="2">
    <source>
        <dbReference type="EMBL" id="MBB4740799.1"/>
    </source>
</evidence>
<sequence length="198" mass="20131">MTTAPLAHADTLVLDYLAALWAASEDLPPHRRDELMQTVTDYLAMRHEPGADPTPVLTRLGPPHELAEVTRRGYLPLHLRLPAPSAPPAAPAPARSPVVAGSESAAIALLIGGTFLLPGVSPAAGMLIATGSARWTVGQKAAGWVLTAGSAGIALLVVLALAGWGAGAGVALLFGYLAACAGSVVTGLALLTGMRRDV</sequence>
<keyword evidence="1" id="KW-0472">Membrane</keyword>
<organism evidence="2 3">
    <name type="scientific">Actinoplanes octamycinicus</name>
    <dbReference type="NCBI Taxonomy" id="135948"/>
    <lineage>
        <taxon>Bacteria</taxon>
        <taxon>Bacillati</taxon>
        <taxon>Actinomycetota</taxon>
        <taxon>Actinomycetes</taxon>
        <taxon>Micromonosporales</taxon>
        <taxon>Micromonosporaceae</taxon>
        <taxon>Actinoplanes</taxon>
    </lineage>
</organism>
<keyword evidence="1" id="KW-0812">Transmembrane</keyword>
<dbReference type="Proteomes" id="UP000546162">
    <property type="component" value="Unassembled WGS sequence"/>
</dbReference>
<accession>A0A7W7GYR2</accession>
<dbReference type="Pfam" id="PF22564">
    <property type="entry name" value="HAAS"/>
    <property type="match status" value="1"/>
</dbReference>
<comment type="caution">
    <text evidence="2">The sequence shown here is derived from an EMBL/GenBank/DDBJ whole genome shotgun (WGS) entry which is preliminary data.</text>
</comment>
<feature type="transmembrane region" description="Helical" evidence="1">
    <location>
        <begin position="105"/>
        <end position="129"/>
    </location>
</feature>
<dbReference type="EMBL" id="JACHNB010000001">
    <property type="protein sequence ID" value="MBB4740799.1"/>
    <property type="molecule type" value="Genomic_DNA"/>
</dbReference>
<feature type="transmembrane region" description="Helical" evidence="1">
    <location>
        <begin position="170"/>
        <end position="191"/>
    </location>
</feature>